<gene>
    <name evidence="2" type="ORF">PMAYCL1PPCAC_32519</name>
</gene>
<evidence type="ECO:0000313" key="2">
    <source>
        <dbReference type="EMBL" id="GMR62324.1"/>
    </source>
</evidence>
<feature type="region of interest" description="Disordered" evidence="1">
    <location>
        <begin position="78"/>
        <end position="191"/>
    </location>
</feature>
<evidence type="ECO:0000313" key="3">
    <source>
        <dbReference type="Proteomes" id="UP001328107"/>
    </source>
</evidence>
<feature type="compositionally biased region" description="Polar residues" evidence="1">
    <location>
        <begin position="91"/>
        <end position="112"/>
    </location>
</feature>
<dbReference type="Proteomes" id="UP001328107">
    <property type="component" value="Unassembled WGS sequence"/>
</dbReference>
<feature type="compositionally biased region" description="Acidic residues" evidence="1">
    <location>
        <begin position="158"/>
        <end position="179"/>
    </location>
</feature>
<dbReference type="EMBL" id="BTRK01000006">
    <property type="protein sequence ID" value="GMR62324.1"/>
    <property type="molecule type" value="Genomic_DNA"/>
</dbReference>
<protein>
    <submittedName>
        <fullName evidence="2">Uncharacterized protein</fullName>
    </submittedName>
</protein>
<comment type="caution">
    <text evidence="2">The sequence shown here is derived from an EMBL/GenBank/DDBJ whole genome shotgun (WGS) entry which is preliminary data.</text>
</comment>
<sequence length="321" mass="35780">MAERPGAAMESGYSCEFRGRMHSFSTVGSILKKKRPAALPLDFSQPQRPRLDELNLSVSAPVPSSPLVRALEDFASARTTEIPAESESQDDSSNGLGSSEFSIIPSDLTSAASPELVTPPGSMEDDEEELRHSRIVRPEDISLHNPDSGLGYRATDYFTEDEDEDESEQEEGEVTEPDDFFSSQPEYPDNEREMFLPRSRSLGDLVDQTMLGEDDVSLPYTTPLELNVMFDPTVHMGLLMIDPSHQNRFNELYLPPDIKESPHTSFTSYDSLLAQYEASNALTLNTDLDDEEILEEIVEVIEDDDYHPVNPPSSPAFLHSE</sequence>
<proteinExistence type="predicted"/>
<name>A0AAN5IF22_9BILA</name>
<keyword evidence="3" id="KW-1185">Reference proteome</keyword>
<accession>A0AAN5IF22</accession>
<dbReference type="AlphaFoldDB" id="A0AAN5IF22"/>
<evidence type="ECO:0000256" key="1">
    <source>
        <dbReference type="SAM" id="MobiDB-lite"/>
    </source>
</evidence>
<feature type="compositionally biased region" description="Basic and acidic residues" evidence="1">
    <location>
        <begin position="129"/>
        <end position="142"/>
    </location>
</feature>
<reference evidence="3" key="1">
    <citation type="submission" date="2022-10" db="EMBL/GenBank/DDBJ databases">
        <title>Genome assembly of Pristionchus species.</title>
        <authorList>
            <person name="Yoshida K."/>
            <person name="Sommer R.J."/>
        </authorList>
    </citation>
    <scope>NUCLEOTIDE SEQUENCE [LARGE SCALE GENOMIC DNA]</scope>
    <source>
        <strain evidence="3">RS5460</strain>
    </source>
</reference>
<organism evidence="2 3">
    <name type="scientific">Pristionchus mayeri</name>
    <dbReference type="NCBI Taxonomy" id="1317129"/>
    <lineage>
        <taxon>Eukaryota</taxon>
        <taxon>Metazoa</taxon>
        <taxon>Ecdysozoa</taxon>
        <taxon>Nematoda</taxon>
        <taxon>Chromadorea</taxon>
        <taxon>Rhabditida</taxon>
        <taxon>Rhabditina</taxon>
        <taxon>Diplogasteromorpha</taxon>
        <taxon>Diplogasteroidea</taxon>
        <taxon>Neodiplogasteridae</taxon>
        <taxon>Pristionchus</taxon>
    </lineage>
</organism>